<accession>X7ECD9</accession>
<evidence type="ECO:0000313" key="2">
    <source>
        <dbReference type="Proteomes" id="UP000022447"/>
    </source>
</evidence>
<dbReference type="STRING" id="1449350.OCH239_06735"/>
<comment type="caution">
    <text evidence="1">The sequence shown here is derived from an EMBL/GenBank/DDBJ whole genome shotgun (WGS) entry which is preliminary data.</text>
</comment>
<dbReference type="AlphaFoldDB" id="X7ECD9"/>
<dbReference type="EMBL" id="JALZ01000018">
    <property type="protein sequence ID" value="ETX13759.1"/>
    <property type="molecule type" value="Genomic_DNA"/>
</dbReference>
<sequence length="52" mass="5383">MRRIISTALVAAMLAGPAAAGGIIIDLPYMTFPKTPPKAPQADTVTRDSQAS</sequence>
<keyword evidence="2" id="KW-1185">Reference proteome</keyword>
<reference evidence="1 2" key="1">
    <citation type="submission" date="2014-01" db="EMBL/GenBank/DDBJ databases">
        <title>Roseivivax halodurans JCM 10272 Genome Sequencing.</title>
        <authorList>
            <person name="Lai Q."/>
            <person name="Li G."/>
            <person name="Shao Z."/>
        </authorList>
    </citation>
    <scope>NUCLEOTIDE SEQUENCE [LARGE SCALE GENOMIC DNA]</scope>
    <source>
        <strain evidence="1 2">JCM 10272</strain>
    </source>
</reference>
<proteinExistence type="predicted"/>
<evidence type="ECO:0000313" key="1">
    <source>
        <dbReference type="EMBL" id="ETX13759.1"/>
    </source>
</evidence>
<dbReference type="Proteomes" id="UP000022447">
    <property type="component" value="Unassembled WGS sequence"/>
</dbReference>
<gene>
    <name evidence="1" type="ORF">OCH239_06735</name>
</gene>
<protein>
    <submittedName>
        <fullName evidence="1">Uncharacterized protein</fullName>
    </submittedName>
</protein>
<dbReference type="RefSeq" id="WP_157577884.1">
    <property type="nucleotide sequence ID" value="NZ_JALZ01000018.1"/>
</dbReference>
<organism evidence="1 2">
    <name type="scientific">Roseivivax halodurans JCM 10272</name>
    <dbReference type="NCBI Taxonomy" id="1449350"/>
    <lineage>
        <taxon>Bacteria</taxon>
        <taxon>Pseudomonadati</taxon>
        <taxon>Pseudomonadota</taxon>
        <taxon>Alphaproteobacteria</taxon>
        <taxon>Rhodobacterales</taxon>
        <taxon>Roseobacteraceae</taxon>
        <taxon>Roseivivax</taxon>
    </lineage>
</organism>
<name>X7ECD9_9RHOB</name>